<evidence type="ECO:0000313" key="1">
    <source>
        <dbReference type="EMBL" id="KAK7494878.1"/>
    </source>
</evidence>
<gene>
    <name evidence="1" type="ORF">BaRGS_00014005</name>
</gene>
<dbReference type="AlphaFoldDB" id="A0ABD0L6C9"/>
<accession>A0ABD0L6C9</accession>
<reference evidence="1 2" key="1">
    <citation type="journal article" date="2023" name="Sci. Data">
        <title>Genome assembly of the Korean intertidal mud-creeper Batillaria attramentaria.</title>
        <authorList>
            <person name="Patra A.K."/>
            <person name="Ho P.T."/>
            <person name="Jun S."/>
            <person name="Lee S.J."/>
            <person name="Kim Y."/>
            <person name="Won Y.J."/>
        </authorList>
    </citation>
    <scope>NUCLEOTIDE SEQUENCE [LARGE SCALE GENOMIC DNA]</scope>
    <source>
        <strain evidence="1">Wonlab-2016</strain>
    </source>
</reference>
<dbReference type="EMBL" id="JACVVK020000080">
    <property type="protein sequence ID" value="KAK7494878.1"/>
    <property type="molecule type" value="Genomic_DNA"/>
</dbReference>
<dbReference type="Proteomes" id="UP001519460">
    <property type="component" value="Unassembled WGS sequence"/>
</dbReference>
<protein>
    <submittedName>
        <fullName evidence="1">Uncharacterized protein</fullName>
    </submittedName>
</protein>
<proteinExistence type="predicted"/>
<keyword evidence="2" id="KW-1185">Reference proteome</keyword>
<comment type="caution">
    <text evidence="1">The sequence shown here is derived from an EMBL/GenBank/DDBJ whole genome shotgun (WGS) entry which is preliminary data.</text>
</comment>
<organism evidence="1 2">
    <name type="scientific">Batillaria attramentaria</name>
    <dbReference type="NCBI Taxonomy" id="370345"/>
    <lineage>
        <taxon>Eukaryota</taxon>
        <taxon>Metazoa</taxon>
        <taxon>Spiralia</taxon>
        <taxon>Lophotrochozoa</taxon>
        <taxon>Mollusca</taxon>
        <taxon>Gastropoda</taxon>
        <taxon>Caenogastropoda</taxon>
        <taxon>Sorbeoconcha</taxon>
        <taxon>Cerithioidea</taxon>
        <taxon>Batillariidae</taxon>
        <taxon>Batillaria</taxon>
    </lineage>
</organism>
<name>A0ABD0L6C9_9CAEN</name>
<sequence>MRREGQQTYGNNPSLSLSLTFSPCFHPGVSCHSGSASLATGRLTMAAAALPIVALFCKITYTAGYLPAYEYVYIRSSIEIRCHTDRVETITDGEYTRRLAVQCEVFTCHQAGSSAAIPFREARTRAFAPPRDTKTPRRRVTGQPHPWNSPTSCLAKRLLPVDEHPIWHNSVATTEYHRPSQPAAKRRLVTQLVLPA</sequence>
<evidence type="ECO:0000313" key="2">
    <source>
        <dbReference type="Proteomes" id="UP001519460"/>
    </source>
</evidence>